<dbReference type="InterPro" id="IPR009057">
    <property type="entry name" value="Homeodomain-like_sf"/>
</dbReference>
<proteinExistence type="predicted"/>
<reference evidence="1 2" key="1">
    <citation type="journal article" date="2024" name="Nat. Commun.">
        <title>Phylogenomics reveals the evolutionary origins of lichenization in chlorophyte algae.</title>
        <authorList>
            <person name="Puginier C."/>
            <person name="Libourel C."/>
            <person name="Otte J."/>
            <person name="Skaloud P."/>
            <person name="Haon M."/>
            <person name="Grisel S."/>
            <person name="Petersen M."/>
            <person name="Berrin J.G."/>
            <person name="Delaux P.M."/>
            <person name="Dal Grande F."/>
            <person name="Keller J."/>
        </authorList>
    </citation>
    <scope>NUCLEOTIDE SEQUENCE [LARGE SCALE GENOMIC DNA]</scope>
    <source>
        <strain evidence="1 2">SAG 2043</strain>
    </source>
</reference>
<keyword evidence="2" id="KW-1185">Reference proteome</keyword>
<protein>
    <recommendedName>
        <fullName evidence="3">Myb-like domain-containing protein</fullName>
    </recommendedName>
</protein>
<organism evidence="1 2">
    <name type="scientific">[Myrmecia] bisecta</name>
    <dbReference type="NCBI Taxonomy" id="41462"/>
    <lineage>
        <taxon>Eukaryota</taxon>
        <taxon>Viridiplantae</taxon>
        <taxon>Chlorophyta</taxon>
        <taxon>core chlorophytes</taxon>
        <taxon>Trebouxiophyceae</taxon>
        <taxon>Trebouxiales</taxon>
        <taxon>Trebouxiaceae</taxon>
        <taxon>Myrmecia</taxon>
    </lineage>
</organism>
<accession>A0AAW1QQ13</accession>
<evidence type="ECO:0008006" key="3">
    <source>
        <dbReference type="Google" id="ProtNLM"/>
    </source>
</evidence>
<dbReference type="EMBL" id="JALJOR010000002">
    <property type="protein sequence ID" value="KAK9823142.1"/>
    <property type="molecule type" value="Genomic_DNA"/>
</dbReference>
<sequence length="88" mass="9781">MVWGADKLALGLGDELLLLDRSAPESPGRKRNRWTVAETKTLHEAVACVGKGNWERMQVLYSALRRFTGVKLKVSAEAKVLQEQMAEA</sequence>
<dbReference type="Gene3D" id="1.10.10.60">
    <property type="entry name" value="Homeodomain-like"/>
    <property type="match status" value="1"/>
</dbReference>
<dbReference type="Proteomes" id="UP001489004">
    <property type="component" value="Unassembled WGS sequence"/>
</dbReference>
<comment type="caution">
    <text evidence="1">The sequence shown here is derived from an EMBL/GenBank/DDBJ whole genome shotgun (WGS) entry which is preliminary data.</text>
</comment>
<name>A0AAW1QQ13_9CHLO</name>
<evidence type="ECO:0000313" key="2">
    <source>
        <dbReference type="Proteomes" id="UP001489004"/>
    </source>
</evidence>
<dbReference type="AlphaFoldDB" id="A0AAW1QQ13"/>
<gene>
    <name evidence="1" type="ORF">WJX72_000571</name>
</gene>
<dbReference type="SUPFAM" id="SSF46689">
    <property type="entry name" value="Homeodomain-like"/>
    <property type="match status" value="1"/>
</dbReference>
<evidence type="ECO:0000313" key="1">
    <source>
        <dbReference type="EMBL" id="KAK9823142.1"/>
    </source>
</evidence>